<gene>
    <name evidence="2" type="ORF">BGZ80_011024</name>
</gene>
<sequence>MNTLAMPVTPTLAAFGSGSSYPASPRPDRSPSFSTQGQSKASSSNSNLLPYMKNQRSSSTRRMPSSESSLYDPYRSRQPAVSANRVKNEYQAHSPIRETYTAYPPSIYNYYSRHGSSDEVHELRPHSREGGTLTEEGFVMVPPPSIGQKEDHYRQSPTLTASQTLAANYGTHSESPYQTYLPYQPYSSQHALPSPSMNDVYRANSSLPSPGLGPLHTAHPSEERSEYKADPYRSAYSQSSNNHHNNSHNHPYGSPYQGSGSGSPNPNDFSSSFESKFSAVSSQQQSNGSSNNTRYPTRDLAGQDSSQALSTSFQETDSSLTLQQQQPQPQPQQQNRATTASSETAGPSPDKDVDNASDYTRPSTIHPSQSSKTDSSDTKKAKNEEEEEENEVILQKLGVLTAESNASRSGKTYNSGRSRRKSQWTDESDLENQERRARNRRRLGLERARRRNGQSFSSTQLPVTTANRIQESFDIQLLIDSTNNYVPIKVNALNINIILRPDKVKIADDYGFSPSLTIQPRVAQVFSIPMMLDYRSKYGSNDTLQDLIEVCTPVDISSNATIPGMNITIRGVFRVWGLSWVWRPSFALDANNVPCPVNSKASNNGSTSTSSTTTGANITSVTQGPIETTAAMTVNLAVDTAT</sequence>
<feature type="compositionally biased region" description="Polar residues" evidence="1">
    <location>
        <begin position="335"/>
        <end position="345"/>
    </location>
</feature>
<feature type="compositionally biased region" description="Polar residues" evidence="1">
    <location>
        <begin position="303"/>
        <end position="322"/>
    </location>
</feature>
<feature type="compositionally biased region" description="Polar residues" evidence="1">
    <location>
        <begin position="357"/>
        <end position="369"/>
    </location>
</feature>
<feature type="region of interest" description="Disordered" evidence="1">
    <location>
        <begin position="1"/>
        <end position="89"/>
    </location>
</feature>
<dbReference type="EMBL" id="JAAAID010000836">
    <property type="protein sequence ID" value="KAG0013514.1"/>
    <property type="molecule type" value="Genomic_DNA"/>
</dbReference>
<feature type="compositionally biased region" description="Low complexity" evidence="1">
    <location>
        <begin position="323"/>
        <end position="334"/>
    </location>
</feature>
<proteinExistence type="predicted"/>
<dbReference type="Proteomes" id="UP000703661">
    <property type="component" value="Unassembled WGS sequence"/>
</dbReference>
<feature type="compositionally biased region" description="Basic and acidic residues" evidence="1">
    <location>
        <begin position="219"/>
        <end position="231"/>
    </location>
</feature>
<reference evidence="2" key="1">
    <citation type="journal article" date="2020" name="Fungal Divers.">
        <title>Resolving the Mortierellaceae phylogeny through synthesis of multi-gene phylogenetics and phylogenomics.</title>
        <authorList>
            <person name="Vandepol N."/>
            <person name="Liber J."/>
            <person name="Desiro A."/>
            <person name="Na H."/>
            <person name="Kennedy M."/>
            <person name="Barry K."/>
            <person name="Grigoriev I.V."/>
            <person name="Miller A.N."/>
            <person name="O'Donnell K."/>
            <person name="Stajich J.E."/>
            <person name="Bonito G."/>
        </authorList>
    </citation>
    <scope>NUCLEOTIDE SEQUENCE</scope>
    <source>
        <strain evidence="2">NRRL 2769</strain>
    </source>
</reference>
<accession>A0A9P6MUG7</accession>
<feature type="compositionally biased region" description="Basic and acidic residues" evidence="1">
    <location>
        <begin position="374"/>
        <end position="383"/>
    </location>
</feature>
<organism evidence="2 3">
    <name type="scientific">Entomortierella chlamydospora</name>
    <dbReference type="NCBI Taxonomy" id="101097"/>
    <lineage>
        <taxon>Eukaryota</taxon>
        <taxon>Fungi</taxon>
        <taxon>Fungi incertae sedis</taxon>
        <taxon>Mucoromycota</taxon>
        <taxon>Mortierellomycotina</taxon>
        <taxon>Mortierellomycetes</taxon>
        <taxon>Mortierellales</taxon>
        <taxon>Mortierellaceae</taxon>
        <taxon>Entomortierella</taxon>
    </lineage>
</organism>
<comment type="caution">
    <text evidence="2">The sequence shown here is derived from an EMBL/GenBank/DDBJ whole genome shotgun (WGS) entry which is preliminary data.</text>
</comment>
<dbReference type="AlphaFoldDB" id="A0A9P6MUG7"/>
<feature type="compositionally biased region" description="Polar residues" evidence="1">
    <location>
        <begin position="402"/>
        <end position="416"/>
    </location>
</feature>
<name>A0A9P6MUG7_9FUNG</name>
<feature type="region of interest" description="Disordered" evidence="1">
    <location>
        <begin position="597"/>
        <end position="619"/>
    </location>
</feature>
<evidence type="ECO:0000256" key="1">
    <source>
        <dbReference type="SAM" id="MobiDB-lite"/>
    </source>
</evidence>
<protein>
    <submittedName>
        <fullName evidence="2">Uncharacterized protein</fullName>
    </submittedName>
</protein>
<feature type="compositionally biased region" description="Polar residues" evidence="1">
    <location>
        <begin position="190"/>
        <end position="208"/>
    </location>
</feature>
<feature type="compositionally biased region" description="Low complexity" evidence="1">
    <location>
        <begin position="56"/>
        <end position="69"/>
    </location>
</feature>
<feature type="compositionally biased region" description="Low complexity" evidence="1">
    <location>
        <begin position="237"/>
        <end position="292"/>
    </location>
</feature>
<evidence type="ECO:0000313" key="2">
    <source>
        <dbReference type="EMBL" id="KAG0013514.1"/>
    </source>
</evidence>
<keyword evidence="3" id="KW-1185">Reference proteome</keyword>
<feature type="compositionally biased region" description="Polar residues" evidence="1">
    <location>
        <begin position="31"/>
        <end position="48"/>
    </location>
</feature>
<evidence type="ECO:0000313" key="3">
    <source>
        <dbReference type="Proteomes" id="UP000703661"/>
    </source>
</evidence>
<feature type="compositionally biased region" description="Low complexity" evidence="1">
    <location>
        <begin position="598"/>
        <end position="619"/>
    </location>
</feature>
<feature type="region of interest" description="Disordered" evidence="1">
    <location>
        <begin position="190"/>
        <end position="442"/>
    </location>
</feature>